<reference evidence="2 3" key="1">
    <citation type="submission" date="2024-06" db="EMBL/GenBank/DDBJ databases">
        <title>The Natural Products Discovery Center: Release of the First 8490 Sequenced Strains for Exploring Actinobacteria Biosynthetic Diversity.</title>
        <authorList>
            <person name="Kalkreuter E."/>
            <person name="Kautsar S.A."/>
            <person name="Yang D."/>
            <person name="Bader C.D."/>
            <person name="Teijaro C.N."/>
            <person name="Fluegel L."/>
            <person name="Davis C.M."/>
            <person name="Simpson J.R."/>
            <person name="Lauterbach L."/>
            <person name="Steele A.D."/>
            <person name="Gui C."/>
            <person name="Meng S."/>
            <person name="Li G."/>
            <person name="Viehrig K."/>
            <person name="Ye F."/>
            <person name="Su P."/>
            <person name="Kiefer A.F."/>
            <person name="Nichols A."/>
            <person name="Cepeda A.J."/>
            <person name="Yan W."/>
            <person name="Fan B."/>
            <person name="Jiang Y."/>
            <person name="Adhikari A."/>
            <person name="Zheng C.-J."/>
            <person name="Schuster L."/>
            <person name="Cowan T.M."/>
            <person name="Smanski M.J."/>
            <person name="Chevrette M.G."/>
            <person name="De Carvalho L.P.S."/>
            <person name="Shen B."/>
        </authorList>
    </citation>
    <scope>NUCLEOTIDE SEQUENCE [LARGE SCALE GENOMIC DNA]</scope>
    <source>
        <strain evidence="2 3">NPDC000837</strain>
    </source>
</reference>
<evidence type="ECO:0000313" key="3">
    <source>
        <dbReference type="Proteomes" id="UP001445472"/>
    </source>
</evidence>
<accession>A0ABV1V3G0</accession>
<evidence type="ECO:0000256" key="1">
    <source>
        <dbReference type="SAM" id="MobiDB-lite"/>
    </source>
</evidence>
<name>A0ABV1V3G0_9ACTN</name>
<dbReference type="Proteomes" id="UP001445472">
    <property type="component" value="Unassembled WGS sequence"/>
</dbReference>
<sequence length="419" mass="46340">MVDLGGAGRTSTTVYQGLRGVRRILQQRRLFSDIRYEAVVIALQPDRKRDDPTPPHISQAAKLMCDELDYTEIPEERSRGFMRGAHRRVREKVTYGIRYPEYRHGMNSTFFRRMGLWALRAAETDKGREALDLAGVPLDPDRERLFADRFWVATYGLLMDTRGPSDGEEALRAEIANEILHGVPDRVRMDRYRLLQDVVNSAATSIVAAAGSYFGFQQNVDDALALGGFTFIAATGVTGVRHLRNILFTEKMQEARRQARNWLLSLHAWMVGYVVWGEAAAAGGQYAGIDQLAYIARALASREAHITPDMPRDEILTEDIKLLIENSERAEDGELTAALMRLQGALLWRSEHLGSAIGNLIATVQTIPITQEESTAPIQLPRAREPGSPQLPGVPGVPGVPGARSAGSDDGEPRSIGPT</sequence>
<keyword evidence="3" id="KW-1185">Reference proteome</keyword>
<protein>
    <submittedName>
        <fullName evidence="2">Uncharacterized protein</fullName>
    </submittedName>
</protein>
<comment type="caution">
    <text evidence="2">The sequence shown here is derived from an EMBL/GenBank/DDBJ whole genome shotgun (WGS) entry which is preliminary data.</text>
</comment>
<gene>
    <name evidence="2" type="ORF">ABT276_30435</name>
</gene>
<organism evidence="2 3">
    <name type="scientific">Streptomyces xantholiticus</name>
    <dbReference type="NCBI Taxonomy" id="68285"/>
    <lineage>
        <taxon>Bacteria</taxon>
        <taxon>Bacillati</taxon>
        <taxon>Actinomycetota</taxon>
        <taxon>Actinomycetes</taxon>
        <taxon>Kitasatosporales</taxon>
        <taxon>Streptomycetaceae</taxon>
        <taxon>Streptomyces</taxon>
    </lineage>
</organism>
<dbReference type="EMBL" id="JBEPBX010000040">
    <property type="protein sequence ID" value="MER6617563.1"/>
    <property type="molecule type" value="Genomic_DNA"/>
</dbReference>
<feature type="region of interest" description="Disordered" evidence="1">
    <location>
        <begin position="377"/>
        <end position="419"/>
    </location>
</feature>
<proteinExistence type="predicted"/>
<evidence type="ECO:0000313" key="2">
    <source>
        <dbReference type="EMBL" id="MER6617563.1"/>
    </source>
</evidence>
<dbReference type="RefSeq" id="WP_351978627.1">
    <property type="nucleotide sequence ID" value="NZ_JBEPBX010000040.1"/>
</dbReference>